<accession>A0A0S7BX38</accession>
<organism evidence="2">
    <name type="scientific">Flexilinea flocculi</name>
    <dbReference type="NCBI Taxonomy" id="1678840"/>
    <lineage>
        <taxon>Bacteria</taxon>
        <taxon>Bacillati</taxon>
        <taxon>Chloroflexota</taxon>
        <taxon>Anaerolineae</taxon>
        <taxon>Anaerolineales</taxon>
        <taxon>Anaerolineaceae</taxon>
        <taxon>Flexilinea</taxon>
    </lineage>
</organism>
<gene>
    <name evidence="2" type="ORF">ATC1_13877</name>
</gene>
<dbReference type="Pfam" id="PF16158">
    <property type="entry name" value="N_BRCA1_IG"/>
    <property type="match status" value="1"/>
</dbReference>
<protein>
    <recommendedName>
        <fullName evidence="1">Nbr1 FW domain-containing protein</fullName>
    </recommendedName>
</protein>
<feature type="domain" description="Nbr1 FW" evidence="1">
    <location>
        <begin position="81"/>
        <end position="185"/>
    </location>
</feature>
<dbReference type="PROSITE" id="PS51257">
    <property type="entry name" value="PROKAR_LIPOPROTEIN"/>
    <property type="match status" value="1"/>
</dbReference>
<evidence type="ECO:0000313" key="3">
    <source>
        <dbReference type="Proteomes" id="UP000053370"/>
    </source>
</evidence>
<dbReference type="InterPro" id="IPR032350">
    <property type="entry name" value="Nbr1_FW"/>
</dbReference>
<evidence type="ECO:0000259" key="1">
    <source>
        <dbReference type="Pfam" id="PF16158"/>
    </source>
</evidence>
<dbReference type="PANTHER" id="PTHR20930:SF0">
    <property type="entry name" value="PROTEIN ILRUN"/>
    <property type="match status" value="1"/>
</dbReference>
<evidence type="ECO:0000313" key="2">
    <source>
        <dbReference type="EMBL" id="GAP40895.1"/>
    </source>
</evidence>
<sequence length="362" mass="39004">MTKPRILYKRILLCVFVVFLLTGCVSEQQSTKEPTTQIFFSTAIRATHPYATATVLSPAQTLVPVMTSTSSLDKASFVSENYPDNSILKPGEAFTKTWEIKNTGASTWTTNYHLVLIASPEGNTLGSVPQISFSQQTSPGETMLLSVPLAAPQSEGIYSVYWAIINEAGEIIPVDGSNLWVKIHVSKSGQNSSSVSGGEISANGITITITNISTDEQTTTINLCLSVSLHTYSLDRSPKLLINQVQVPFVSGGSDFSSGEGCMVVTYQAGANDIEKSSDVKLIMDGSLRMSPPPGDPNVACQTARQNLIIEYPGINFQCNFSMAGYYTDLELPSGMTQTLANSIIIDTIEGAIYGPWTIKIK</sequence>
<reference evidence="2" key="1">
    <citation type="journal article" date="2015" name="Genome Announc.">
        <title>Draft Genome Sequence of Anaerolineae Strain TC1, a Novel Isolate from a Methanogenic Wastewater Treatment System.</title>
        <authorList>
            <person name="Matsuura N."/>
            <person name="Tourlousse D.M."/>
            <person name="Sun L."/>
            <person name="Toyonaga M."/>
            <person name="Kuroda K."/>
            <person name="Ohashi A."/>
            <person name="Cruz R."/>
            <person name="Yamaguchi T."/>
            <person name="Sekiguchi Y."/>
        </authorList>
    </citation>
    <scope>NUCLEOTIDE SEQUENCE [LARGE SCALE GENOMIC DNA]</scope>
    <source>
        <strain evidence="2">TC1</strain>
    </source>
</reference>
<dbReference type="Gene3D" id="2.60.40.10">
    <property type="entry name" value="Immunoglobulins"/>
    <property type="match status" value="1"/>
</dbReference>
<dbReference type="AlphaFoldDB" id="A0A0S7BX38"/>
<dbReference type="EMBL" id="DF968181">
    <property type="protein sequence ID" value="GAP40895.1"/>
    <property type="molecule type" value="Genomic_DNA"/>
</dbReference>
<dbReference type="STRING" id="1678840.ATC1_13877"/>
<dbReference type="CDD" id="cd14947">
    <property type="entry name" value="NBR1_like"/>
    <property type="match status" value="1"/>
</dbReference>
<name>A0A0S7BX38_9CHLR</name>
<dbReference type="PANTHER" id="PTHR20930">
    <property type="entry name" value="OVARIAN CARCINOMA ANTIGEN CA125-RELATED"/>
    <property type="match status" value="1"/>
</dbReference>
<keyword evidence="3" id="KW-1185">Reference proteome</keyword>
<dbReference type="Proteomes" id="UP000053370">
    <property type="component" value="Unassembled WGS sequence"/>
</dbReference>
<dbReference type="InterPro" id="IPR013783">
    <property type="entry name" value="Ig-like_fold"/>
</dbReference>
<proteinExistence type="predicted"/>